<name>A0A172TUA7_9BACT</name>
<dbReference type="AlphaFoldDB" id="A0A172TUA7"/>
<gene>
    <name evidence="1" type="ORF">SY85_09015</name>
</gene>
<evidence type="ECO:0008006" key="3">
    <source>
        <dbReference type="Google" id="ProtNLM"/>
    </source>
</evidence>
<reference evidence="1 2" key="2">
    <citation type="journal article" date="2016" name="Int. J. Syst. Evol. Microbiol.">
        <title>Flavisolibacter tropicus sp. nov., isolated from tropical soil.</title>
        <authorList>
            <person name="Lee J.J."/>
            <person name="Kang M.S."/>
            <person name="Kim G.S."/>
            <person name="Lee C.S."/>
            <person name="Lim S."/>
            <person name="Lee J."/>
            <person name="Roh S.H."/>
            <person name="Kang H."/>
            <person name="Ha J.M."/>
            <person name="Bae S."/>
            <person name="Jung H.Y."/>
            <person name="Kim M.K."/>
        </authorList>
    </citation>
    <scope>NUCLEOTIDE SEQUENCE [LARGE SCALE GENOMIC DNA]</scope>
    <source>
        <strain evidence="1 2">LCS9</strain>
    </source>
</reference>
<organism evidence="1 2">
    <name type="scientific">Flavisolibacter tropicus</name>
    <dbReference type="NCBI Taxonomy" id="1492898"/>
    <lineage>
        <taxon>Bacteria</taxon>
        <taxon>Pseudomonadati</taxon>
        <taxon>Bacteroidota</taxon>
        <taxon>Chitinophagia</taxon>
        <taxon>Chitinophagales</taxon>
        <taxon>Chitinophagaceae</taxon>
        <taxon>Flavisolibacter</taxon>
    </lineage>
</organism>
<protein>
    <recommendedName>
        <fullName evidence="3">Virulence factor Evf domain-containing protein</fullName>
    </recommendedName>
</protein>
<reference evidence="2" key="1">
    <citation type="submission" date="2015-01" db="EMBL/GenBank/DDBJ databases">
        <title>Flavisolibacter sp./LCS9/ whole genome sequencing.</title>
        <authorList>
            <person name="Kim M.K."/>
            <person name="Srinivasan S."/>
            <person name="Lee J.-J."/>
        </authorList>
    </citation>
    <scope>NUCLEOTIDE SEQUENCE [LARGE SCALE GENOMIC DNA]</scope>
    <source>
        <strain evidence="2">LCS9</strain>
    </source>
</reference>
<proteinExistence type="predicted"/>
<evidence type="ECO:0000313" key="2">
    <source>
        <dbReference type="Proteomes" id="UP000077177"/>
    </source>
</evidence>
<sequence length="258" mass="28707">MEVISPVQQDPIAYVSDLEIGLPKAAPGLARGEGEPEGIKLIEGVEQAFIADKSLISFITNVPAQNREDILQSTLLAQLAANKKYPKEDDILHWYQMFAEVLSNIGWLVEGKDISTFESSGQVFEVQDAIIKILTAAFGGNYLSVITKTLEAVKALSDEDRRILAFEKNTHTLKKGCFQIGLAVVEKDAVFLHLGTFLLTSDHKIKQILFFRATKDKTKLEYISKRATFSPVAYSQIRNTVAEKIKEHMTAYVSEISI</sequence>
<dbReference type="OrthoDB" id="650920at2"/>
<dbReference type="KEGG" id="fla:SY85_09015"/>
<dbReference type="Proteomes" id="UP000077177">
    <property type="component" value="Chromosome"/>
</dbReference>
<dbReference type="RefSeq" id="WP_066403756.1">
    <property type="nucleotide sequence ID" value="NZ_CP011390.1"/>
</dbReference>
<evidence type="ECO:0000313" key="1">
    <source>
        <dbReference type="EMBL" id="ANE50620.1"/>
    </source>
</evidence>
<dbReference type="EMBL" id="CP011390">
    <property type="protein sequence ID" value="ANE50620.1"/>
    <property type="molecule type" value="Genomic_DNA"/>
</dbReference>
<accession>A0A172TUA7</accession>
<keyword evidence="2" id="KW-1185">Reference proteome</keyword>